<proteinExistence type="predicted"/>
<keyword evidence="1" id="KW-0472">Membrane</keyword>
<evidence type="ECO:0000256" key="1">
    <source>
        <dbReference type="SAM" id="Phobius"/>
    </source>
</evidence>
<feature type="transmembrane region" description="Helical" evidence="1">
    <location>
        <begin position="118"/>
        <end position="139"/>
    </location>
</feature>
<protein>
    <submittedName>
        <fullName evidence="2">Uncharacterized protein</fullName>
    </submittedName>
</protein>
<dbReference type="EMBL" id="KZ305108">
    <property type="protein sequence ID" value="PIA26528.1"/>
    <property type="molecule type" value="Genomic_DNA"/>
</dbReference>
<gene>
    <name evidence="2" type="ORF">AQUCO_09100010v1</name>
</gene>
<dbReference type="Proteomes" id="UP000230069">
    <property type="component" value="Unassembled WGS sequence"/>
</dbReference>
<reference evidence="2 3" key="1">
    <citation type="submission" date="2017-09" db="EMBL/GenBank/DDBJ databases">
        <title>WGS assembly of Aquilegia coerulea Goldsmith.</title>
        <authorList>
            <person name="Hodges S."/>
            <person name="Kramer E."/>
            <person name="Nordborg M."/>
            <person name="Tomkins J."/>
            <person name="Borevitz J."/>
            <person name="Derieg N."/>
            <person name="Yan J."/>
            <person name="Mihaltcheva S."/>
            <person name="Hayes R.D."/>
            <person name="Rokhsar D."/>
        </authorList>
    </citation>
    <scope>NUCLEOTIDE SEQUENCE [LARGE SCALE GENOMIC DNA]</scope>
    <source>
        <strain evidence="3">cv. Goldsmith</strain>
    </source>
</reference>
<name>A0A2G5C5F5_AQUCA</name>
<feature type="transmembrane region" description="Helical" evidence="1">
    <location>
        <begin position="91"/>
        <end position="112"/>
    </location>
</feature>
<dbReference type="AlphaFoldDB" id="A0A2G5C5F5"/>
<accession>A0A2G5C5F5</accession>
<keyword evidence="1" id="KW-1133">Transmembrane helix</keyword>
<evidence type="ECO:0000313" key="2">
    <source>
        <dbReference type="EMBL" id="PIA26528.1"/>
    </source>
</evidence>
<evidence type="ECO:0000313" key="3">
    <source>
        <dbReference type="Proteomes" id="UP000230069"/>
    </source>
</evidence>
<keyword evidence="3" id="KW-1185">Reference proteome</keyword>
<dbReference type="InParanoid" id="A0A2G5C5F5"/>
<organism evidence="2 3">
    <name type="scientific">Aquilegia coerulea</name>
    <name type="common">Rocky mountain columbine</name>
    <dbReference type="NCBI Taxonomy" id="218851"/>
    <lineage>
        <taxon>Eukaryota</taxon>
        <taxon>Viridiplantae</taxon>
        <taxon>Streptophyta</taxon>
        <taxon>Embryophyta</taxon>
        <taxon>Tracheophyta</taxon>
        <taxon>Spermatophyta</taxon>
        <taxon>Magnoliopsida</taxon>
        <taxon>Ranunculales</taxon>
        <taxon>Ranunculaceae</taxon>
        <taxon>Thalictroideae</taxon>
        <taxon>Aquilegia</taxon>
    </lineage>
</organism>
<keyword evidence="1" id="KW-0812">Transmembrane</keyword>
<sequence length="149" mass="16560">MRLLQVSQFTSVYKSQKSLSGITDPMYSPAAIGSPTLHKHAKFPLWTWRNLTLVDWSSSNLNSVQKILDLSSSGCLAPATIQPLRFLTMYLLLKQLFMCISPLSLFSVLFAISNANFAVGLISSSPSNFIYPSGTLLLLRSVKLRYLLL</sequence>